<dbReference type="Proteomes" id="UP001281024">
    <property type="component" value="Unassembled WGS sequence"/>
</dbReference>
<protein>
    <submittedName>
        <fullName evidence="1">Helix-turn-helix domain-containing protein</fullName>
    </submittedName>
    <submittedName>
        <fullName evidence="3">Transposase</fullName>
    </submittedName>
</protein>
<evidence type="ECO:0000313" key="1">
    <source>
        <dbReference type="EMBL" id="MDV7715848.1"/>
    </source>
</evidence>
<reference evidence="2 4" key="1">
    <citation type="journal article" date="2016" name="BMC Genomics">
        <title>Consensus pan-genome assembly of the specialised wine bacterium Oenococcus oeni.</title>
        <authorList>
            <person name="Sternes P.R."/>
            <person name="Borneman A.R."/>
        </authorList>
    </citation>
    <scope>NUCLEOTIDE SEQUENCE [LARGE SCALE GENOMIC DNA]</scope>
    <source>
        <strain evidence="2 4">AWRIB661</strain>
    </source>
</reference>
<dbReference type="Pfam" id="PF13384">
    <property type="entry name" value="HTH_23"/>
    <property type="match status" value="1"/>
</dbReference>
<proteinExistence type="predicted"/>
<evidence type="ECO:0000313" key="5">
    <source>
        <dbReference type="Proteomes" id="UP000294726"/>
    </source>
</evidence>
<evidence type="ECO:0000313" key="6">
    <source>
        <dbReference type="Proteomes" id="UP001281024"/>
    </source>
</evidence>
<gene>
    <name evidence="2" type="ORF">ATX59_03880</name>
    <name evidence="1" type="ORF">GA838_08935</name>
    <name evidence="3" type="ORF">OENI_0779</name>
</gene>
<reference evidence="3 5" key="2">
    <citation type="submission" date="2018-08" db="EMBL/GenBank/DDBJ databases">
        <authorList>
            <person name="Lorentzen P. G. S. M."/>
        </authorList>
    </citation>
    <scope>NUCLEOTIDE SEQUENCE [LARGE SCALE GENOMIC DNA]</scope>
    <source>
        <strain evidence="3 5">CRBO_1381</strain>
    </source>
</reference>
<dbReference type="Proteomes" id="UP000294726">
    <property type="component" value="Chromosome"/>
</dbReference>
<dbReference type="InterPro" id="IPR009057">
    <property type="entry name" value="Homeodomain-like_sf"/>
</dbReference>
<dbReference type="EMBL" id="MLOK01000035">
    <property type="protein sequence ID" value="OIM21483.1"/>
    <property type="molecule type" value="Genomic_DNA"/>
</dbReference>
<name>A0A483BLE2_OENOE</name>
<dbReference type="EMBL" id="WERV01000007">
    <property type="protein sequence ID" value="MDV7715848.1"/>
    <property type="molecule type" value="Genomic_DNA"/>
</dbReference>
<dbReference type="AlphaFoldDB" id="A0A483BLE2"/>
<dbReference type="Proteomes" id="UP000181728">
    <property type="component" value="Unassembled WGS sequence"/>
</dbReference>
<dbReference type="RefSeq" id="WP_002822883.1">
    <property type="nucleotide sequence ID" value="NZ_MLOM01000167.1"/>
</dbReference>
<evidence type="ECO:0000313" key="2">
    <source>
        <dbReference type="EMBL" id="OIM21483.1"/>
    </source>
</evidence>
<accession>A0A483BLE2</accession>
<reference evidence="1" key="3">
    <citation type="submission" date="2019-10" db="EMBL/GenBank/DDBJ databases">
        <title>Malate fermentation in French cider.</title>
        <authorList>
            <person name="Cousin F.J."/>
            <person name="Medina Fernandez S."/>
            <person name="Misery B."/>
            <person name="Laplace J.-M."/>
            <person name="Cretenet M."/>
        </authorList>
    </citation>
    <scope>NUCLEOTIDE SEQUENCE</scope>
    <source>
        <strain evidence="1">UCMA15129</strain>
    </source>
</reference>
<dbReference type="EMBL" id="LR031358">
    <property type="protein sequence ID" value="VDB97879.1"/>
    <property type="molecule type" value="Genomic_DNA"/>
</dbReference>
<dbReference type="SUPFAM" id="SSF46689">
    <property type="entry name" value="Homeodomain-like"/>
    <property type="match status" value="1"/>
</dbReference>
<sequence>MIVNQQQSSQISHVKERRKFDMKNLAELAGQLIDLQERDGFNTKTGHNQIEESMRFSIEHGYGDLAKKVRKLWEQIPDNKTSNLEIGPKKSVKFLSIYKKKEKAFRLVEKGMSYTTIANYLGISLSKIYQWKKEFERKLNN</sequence>
<evidence type="ECO:0000313" key="3">
    <source>
        <dbReference type="EMBL" id="VDB97879.1"/>
    </source>
</evidence>
<organism evidence="1 6">
    <name type="scientific">Oenococcus oeni</name>
    <name type="common">Leuconostoc oenos</name>
    <dbReference type="NCBI Taxonomy" id="1247"/>
    <lineage>
        <taxon>Bacteria</taxon>
        <taxon>Bacillati</taxon>
        <taxon>Bacillota</taxon>
        <taxon>Bacilli</taxon>
        <taxon>Lactobacillales</taxon>
        <taxon>Lactobacillaceae</taxon>
        <taxon>Oenococcus</taxon>
    </lineage>
</organism>
<evidence type="ECO:0000313" key="4">
    <source>
        <dbReference type="Proteomes" id="UP000181728"/>
    </source>
</evidence>